<proteinExistence type="predicted"/>
<organism evidence="3 4">
    <name type="scientific">Streptomyces polyrhachis</name>
    <dbReference type="NCBI Taxonomy" id="1282885"/>
    <lineage>
        <taxon>Bacteria</taxon>
        <taxon>Bacillati</taxon>
        <taxon>Actinomycetota</taxon>
        <taxon>Actinomycetes</taxon>
        <taxon>Kitasatosporales</taxon>
        <taxon>Streptomycetaceae</taxon>
        <taxon>Streptomyces</taxon>
    </lineage>
</organism>
<dbReference type="EMBL" id="JBHSZO010000028">
    <property type="protein sequence ID" value="MFC7220041.1"/>
    <property type="molecule type" value="Genomic_DNA"/>
</dbReference>
<keyword evidence="4" id="KW-1185">Reference proteome</keyword>
<evidence type="ECO:0000313" key="3">
    <source>
        <dbReference type="EMBL" id="MFC7220041.1"/>
    </source>
</evidence>
<dbReference type="PROSITE" id="PS51257">
    <property type="entry name" value="PROKAR_LIPOPROTEIN"/>
    <property type="match status" value="1"/>
</dbReference>
<evidence type="ECO:0000313" key="4">
    <source>
        <dbReference type="Proteomes" id="UP001596413"/>
    </source>
</evidence>
<gene>
    <name evidence="3" type="ORF">ACFQLX_17995</name>
</gene>
<evidence type="ECO:0008006" key="5">
    <source>
        <dbReference type="Google" id="ProtNLM"/>
    </source>
</evidence>
<dbReference type="RefSeq" id="WP_386416428.1">
    <property type="nucleotide sequence ID" value="NZ_JBHSZO010000028.1"/>
</dbReference>
<name>A0ABW2GLN7_9ACTN</name>
<evidence type="ECO:0000256" key="2">
    <source>
        <dbReference type="SAM" id="SignalP"/>
    </source>
</evidence>
<dbReference type="Proteomes" id="UP001596413">
    <property type="component" value="Unassembled WGS sequence"/>
</dbReference>
<feature type="region of interest" description="Disordered" evidence="1">
    <location>
        <begin position="27"/>
        <end position="82"/>
    </location>
</feature>
<feature type="signal peptide" evidence="2">
    <location>
        <begin position="1"/>
        <end position="29"/>
    </location>
</feature>
<reference evidence="4" key="1">
    <citation type="journal article" date="2019" name="Int. J. Syst. Evol. Microbiol.">
        <title>The Global Catalogue of Microorganisms (GCM) 10K type strain sequencing project: providing services to taxonomists for standard genome sequencing and annotation.</title>
        <authorList>
            <consortium name="The Broad Institute Genomics Platform"/>
            <consortium name="The Broad Institute Genome Sequencing Center for Infectious Disease"/>
            <person name="Wu L."/>
            <person name="Ma J."/>
        </authorList>
    </citation>
    <scope>NUCLEOTIDE SEQUENCE [LARGE SCALE GENOMIC DNA]</scope>
    <source>
        <strain evidence="4">CGMCC 1.13681</strain>
    </source>
</reference>
<accession>A0ABW2GLN7</accession>
<feature type="chain" id="PRO_5045968113" description="DUF732 domain-containing protein" evidence="2">
    <location>
        <begin position="30"/>
        <end position="147"/>
    </location>
</feature>
<sequence length="147" mass="14634">MTGRKARVTGTAAALLAAAVLLVSGCGSEGDGPEAAGGKTPAASGPQGAAKDPGPQDAVSEGPKLPEAELTPATGTFGTKEKEYLKDRVPKGVEPAAILEAGEEACRKIEAVAAVDKDSAREAIASGEIANAADAIEHLCPKFGDLL</sequence>
<keyword evidence="2" id="KW-0732">Signal</keyword>
<comment type="caution">
    <text evidence="3">The sequence shown here is derived from an EMBL/GenBank/DDBJ whole genome shotgun (WGS) entry which is preliminary data.</text>
</comment>
<evidence type="ECO:0000256" key="1">
    <source>
        <dbReference type="SAM" id="MobiDB-lite"/>
    </source>
</evidence>
<protein>
    <recommendedName>
        <fullName evidence="5">DUF732 domain-containing protein</fullName>
    </recommendedName>
</protein>